<sequence>MLDNNYFFDWCFDEVPIATRAMHSGSSISPKHPAIPVSIGIASLVLEGRSSALDDSSINASATVCATSSALVSGHGIGSGGGAGGGSSTGSGAAGGSGDDEEDGGFCGQRRASESAGGASSLQQCSLMAINESQKSLALTCCHTSNETQRINLKLQQIRSSCPSTSKDEVQQLVTVSGEPSRLSSGGGHRNEREIYESFSNVVPQHDPAARATSSSPSSTVASWFSHELPISASTATAGVVIYSGFEKMNVLGTVSPIKNHPMGNSFINFSSSSSVSAIPSSLSLSSVQPRKPPASSKLQSPSLSPREGPHCEQFLKKIGLTKSDTAEGSEHHCSYRNKYGKHRCAFRVELEEEEDEYDPSMVAGVIEGDGGDGDDGLQLTSAAISHREKQLLKYRKRMLKREKKKKNGNAGEGSSNGSVTSSNSSSGRGSVNDQNGSSTDGSSYLSAKHYNMCGQLGSIGHNAGPKMPSNAGGALGFSNGVSVIANDECSNGSCRNALTSSINSIQPPLYSSNDHHQAM</sequence>
<evidence type="ECO:0000256" key="1">
    <source>
        <dbReference type="SAM" id="MobiDB-lite"/>
    </source>
</evidence>
<feature type="region of interest" description="Disordered" evidence="1">
    <location>
        <begin position="80"/>
        <end position="113"/>
    </location>
</feature>
<protein>
    <submittedName>
        <fullName evidence="2">Uncharacterized protein</fullName>
    </submittedName>
</protein>
<proteinExistence type="predicted"/>
<feature type="compositionally biased region" description="Low complexity" evidence="1">
    <location>
        <begin position="409"/>
        <end position="433"/>
    </location>
</feature>
<organism evidence="2 3">
    <name type="scientific">Anopheles maculatus</name>
    <dbReference type="NCBI Taxonomy" id="74869"/>
    <lineage>
        <taxon>Eukaryota</taxon>
        <taxon>Metazoa</taxon>
        <taxon>Ecdysozoa</taxon>
        <taxon>Arthropoda</taxon>
        <taxon>Hexapoda</taxon>
        <taxon>Insecta</taxon>
        <taxon>Pterygota</taxon>
        <taxon>Neoptera</taxon>
        <taxon>Endopterygota</taxon>
        <taxon>Diptera</taxon>
        <taxon>Nematocera</taxon>
        <taxon>Culicoidea</taxon>
        <taxon>Culicidae</taxon>
        <taxon>Anophelinae</taxon>
        <taxon>Anopheles</taxon>
        <taxon>Anopheles maculatus group</taxon>
    </lineage>
</organism>
<name>A0A182SAN9_9DIPT</name>
<reference evidence="2" key="2">
    <citation type="submission" date="2020-05" db="UniProtKB">
        <authorList>
            <consortium name="EnsemblMetazoa"/>
        </authorList>
    </citation>
    <scope>IDENTIFICATION</scope>
    <source>
        <strain evidence="2">maculatus3</strain>
    </source>
</reference>
<dbReference type="VEuPathDB" id="VectorBase:AMAM003004"/>
<feature type="compositionally biased region" description="Polar residues" evidence="1">
    <location>
        <begin position="434"/>
        <end position="444"/>
    </location>
</feature>
<dbReference type="Proteomes" id="UP000075901">
    <property type="component" value="Unassembled WGS sequence"/>
</dbReference>
<evidence type="ECO:0000313" key="3">
    <source>
        <dbReference type="Proteomes" id="UP000075901"/>
    </source>
</evidence>
<evidence type="ECO:0000313" key="2">
    <source>
        <dbReference type="EnsemblMetazoa" id="AMAM003004-PA"/>
    </source>
</evidence>
<feature type="region of interest" description="Disordered" evidence="1">
    <location>
        <begin position="402"/>
        <end position="444"/>
    </location>
</feature>
<dbReference type="EnsemblMetazoa" id="AMAM003004-RA">
    <property type="protein sequence ID" value="AMAM003004-PA"/>
    <property type="gene ID" value="AMAM003004"/>
</dbReference>
<keyword evidence="3" id="KW-1185">Reference proteome</keyword>
<feature type="compositionally biased region" description="Gly residues" evidence="1">
    <location>
        <begin position="80"/>
        <end position="97"/>
    </location>
</feature>
<reference evidence="3" key="1">
    <citation type="submission" date="2013-09" db="EMBL/GenBank/DDBJ databases">
        <title>The Genome Sequence of Anopheles maculatus species B.</title>
        <authorList>
            <consortium name="The Broad Institute Genomics Platform"/>
            <person name="Neafsey D.E."/>
            <person name="Besansky N."/>
            <person name="Howell P."/>
            <person name="Walton C."/>
            <person name="Young S.K."/>
            <person name="Zeng Q."/>
            <person name="Gargeya S."/>
            <person name="Fitzgerald M."/>
            <person name="Haas B."/>
            <person name="Abouelleil A."/>
            <person name="Allen A.W."/>
            <person name="Alvarado L."/>
            <person name="Arachchi H.M."/>
            <person name="Berlin A.M."/>
            <person name="Chapman S.B."/>
            <person name="Gainer-Dewar J."/>
            <person name="Goldberg J."/>
            <person name="Griggs A."/>
            <person name="Gujja S."/>
            <person name="Hansen M."/>
            <person name="Howarth C."/>
            <person name="Imamovic A."/>
            <person name="Ireland A."/>
            <person name="Larimer J."/>
            <person name="McCowan C."/>
            <person name="Murphy C."/>
            <person name="Pearson M."/>
            <person name="Poon T.W."/>
            <person name="Priest M."/>
            <person name="Roberts A."/>
            <person name="Saif S."/>
            <person name="Shea T."/>
            <person name="Sisk P."/>
            <person name="Sykes S."/>
            <person name="Wortman J."/>
            <person name="Nusbaum C."/>
            <person name="Birren B."/>
        </authorList>
    </citation>
    <scope>NUCLEOTIDE SEQUENCE [LARGE SCALE GENOMIC DNA]</scope>
    <source>
        <strain evidence="3">maculatus3</strain>
    </source>
</reference>
<dbReference type="AlphaFoldDB" id="A0A182SAN9"/>
<feature type="region of interest" description="Disordered" evidence="1">
    <location>
        <begin position="285"/>
        <end position="310"/>
    </location>
</feature>
<accession>A0A182SAN9</accession>